<sequence length="60" mass="6566">HREIAKGFGVSATPTLVIDGQIIQGFNQKKLADIINTKMNSLSENKAKVSRGNARDLEKI</sequence>
<name>A0ABM8MCZ4_9GAMM</name>
<keyword evidence="2" id="KW-1185">Reference proteome</keyword>
<proteinExistence type="predicted"/>
<dbReference type="EMBL" id="CAHJWF010000499">
    <property type="protein sequence ID" value="CAB5507951.1"/>
    <property type="molecule type" value="Genomic_DNA"/>
</dbReference>
<comment type="caution">
    <text evidence="1">The sequence shown here is derived from an EMBL/GenBank/DDBJ whole genome shotgun (WGS) entry which is preliminary data.</text>
</comment>
<accession>A0ABM8MCZ4</accession>
<evidence type="ECO:0000313" key="1">
    <source>
        <dbReference type="EMBL" id="CAB5507951.1"/>
    </source>
</evidence>
<evidence type="ECO:0008006" key="3">
    <source>
        <dbReference type="Google" id="ProtNLM"/>
    </source>
</evidence>
<reference evidence="1 2" key="1">
    <citation type="submission" date="2020-05" db="EMBL/GenBank/DDBJ databases">
        <authorList>
            <person name="Petersen J."/>
            <person name="Sayavedra L."/>
        </authorList>
    </citation>
    <scope>NUCLEOTIDE SEQUENCE [LARGE SCALE GENOMIC DNA]</scope>
    <source>
        <strain evidence="1">B azoricus SOX ET2 1586I</strain>
    </source>
</reference>
<gene>
    <name evidence="1" type="ORF">AZO1586I_2226</name>
</gene>
<feature type="non-terminal residue" evidence="1">
    <location>
        <position position="1"/>
    </location>
</feature>
<dbReference type="SUPFAM" id="SSF52833">
    <property type="entry name" value="Thioredoxin-like"/>
    <property type="match status" value="1"/>
</dbReference>
<organism evidence="1 2">
    <name type="scientific">Bathymodiolus thermophilus thioautotrophic gill symbiont</name>
    <dbReference type="NCBI Taxonomy" id="2360"/>
    <lineage>
        <taxon>Bacteria</taxon>
        <taxon>Pseudomonadati</taxon>
        <taxon>Pseudomonadota</taxon>
        <taxon>Gammaproteobacteria</taxon>
        <taxon>sulfur-oxidizing symbionts</taxon>
    </lineage>
</organism>
<dbReference type="Gene3D" id="3.40.30.10">
    <property type="entry name" value="Glutaredoxin"/>
    <property type="match status" value="1"/>
</dbReference>
<protein>
    <recommendedName>
        <fullName evidence="3">Thioredoxin-like fold domain-containing protein</fullName>
    </recommendedName>
</protein>
<dbReference type="InterPro" id="IPR036249">
    <property type="entry name" value="Thioredoxin-like_sf"/>
</dbReference>
<evidence type="ECO:0000313" key="2">
    <source>
        <dbReference type="Proteomes" id="UP000626656"/>
    </source>
</evidence>
<dbReference type="Proteomes" id="UP000626656">
    <property type="component" value="Unassembled WGS sequence"/>
</dbReference>